<evidence type="ECO:0000256" key="5">
    <source>
        <dbReference type="SAM" id="MobiDB-lite"/>
    </source>
</evidence>
<dbReference type="InterPro" id="IPR013087">
    <property type="entry name" value="Znf_C2H2_type"/>
</dbReference>
<evidence type="ECO:0000313" key="7">
    <source>
        <dbReference type="EMBL" id="PTD03492.1"/>
    </source>
</evidence>
<protein>
    <recommendedName>
        <fullName evidence="6">C2H2-type domain-containing protein</fullName>
    </recommendedName>
</protein>
<dbReference type="AlphaFoldDB" id="A0A2T4GIW9"/>
<evidence type="ECO:0000256" key="1">
    <source>
        <dbReference type="ARBA" id="ARBA00022723"/>
    </source>
</evidence>
<keyword evidence="1" id="KW-0479">Metal-binding</keyword>
<feature type="domain" description="C2H2-type" evidence="6">
    <location>
        <begin position="328"/>
        <end position="355"/>
    </location>
</feature>
<keyword evidence="3" id="KW-0862">Zinc</keyword>
<dbReference type="InterPro" id="IPR036236">
    <property type="entry name" value="Znf_C2H2_sf"/>
</dbReference>
<dbReference type="PROSITE" id="PS50157">
    <property type="entry name" value="ZINC_FINGER_C2H2_2"/>
    <property type="match status" value="3"/>
</dbReference>
<feature type="compositionally biased region" description="Low complexity" evidence="5">
    <location>
        <begin position="203"/>
        <end position="214"/>
    </location>
</feature>
<feature type="domain" description="C2H2-type" evidence="6">
    <location>
        <begin position="297"/>
        <end position="327"/>
    </location>
</feature>
<dbReference type="Gene3D" id="3.30.160.60">
    <property type="entry name" value="Classic Zinc Finger"/>
    <property type="match status" value="3"/>
</dbReference>
<evidence type="ECO:0000256" key="4">
    <source>
        <dbReference type="PROSITE-ProRule" id="PRU00042"/>
    </source>
</evidence>
<dbReference type="PROSITE" id="PS00028">
    <property type="entry name" value="ZINC_FINGER_C2H2_1"/>
    <property type="match status" value="2"/>
</dbReference>
<dbReference type="PANTHER" id="PTHR23235:SF120">
    <property type="entry name" value="KRUPPEL-LIKE FACTOR 15"/>
    <property type="match status" value="1"/>
</dbReference>
<comment type="caution">
    <text evidence="7">The sequence shown here is derived from an EMBL/GenBank/DDBJ whole genome shotgun (WGS) entry which is preliminary data.</text>
</comment>
<accession>A0A2T4GIW9</accession>
<gene>
    <name evidence="7" type="ORF">FCULG_00012801</name>
</gene>
<keyword evidence="8" id="KW-1185">Reference proteome</keyword>
<sequence length="387" mass="42842">MYLTPPSTSNSPVSQYSQLFESALSSPDPSCSANCLSSWYDSPFQQAISTGVSRSDLESDRYSHHAAPMDHGSTTWVTPDGLVAGTSTASSSSVEPDALHADFNAFVAYDSCLTAPYQTHDAYMPAGRNSSGHEPSLPSTSQSTRAPTLGVRPSYGYLQDPASSRFRVEGPVSAYGQAYEQQPNSAPGPPATTYQTDGAAFTSNLPPSLSNNSSTAWPKREHEVTPLYPIPQIQLSNLVPERRLLKTEKVKRPTRKHKSKEEANFQCEFKSCGKSFSRIYNYKYHLETHDEKREYPFPCTVDGCTKKFVRKTDLQRHHQSVHMKERNRECDYCGRLFARKDTLRRHMKDGCAKRFDIGTLNLQGPGFTGLGIASPTRPSGLDSHRPG</sequence>
<dbReference type="Proteomes" id="UP000241587">
    <property type="component" value="Unassembled WGS sequence"/>
</dbReference>
<feature type="region of interest" description="Disordered" evidence="5">
    <location>
        <begin position="179"/>
        <end position="216"/>
    </location>
</feature>
<organism evidence="7 8">
    <name type="scientific">Fusarium culmorum</name>
    <dbReference type="NCBI Taxonomy" id="5516"/>
    <lineage>
        <taxon>Eukaryota</taxon>
        <taxon>Fungi</taxon>
        <taxon>Dikarya</taxon>
        <taxon>Ascomycota</taxon>
        <taxon>Pezizomycotina</taxon>
        <taxon>Sordariomycetes</taxon>
        <taxon>Hypocreomycetidae</taxon>
        <taxon>Hypocreales</taxon>
        <taxon>Nectriaceae</taxon>
        <taxon>Fusarium</taxon>
    </lineage>
</organism>
<dbReference type="EMBL" id="PVEM01000014">
    <property type="protein sequence ID" value="PTD03492.1"/>
    <property type="molecule type" value="Genomic_DNA"/>
</dbReference>
<proteinExistence type="predicted"/>
<dbReference type="SUPFAM" id="SSF57667">
    <property type="entry name" value="beta-beta-alpha zinc fingers"/>
    <property type="match status" value="2"/>
</dbReference>
<feature type="region of interest" description="Disordered" evidence="5">
    <location>
        <begin position="124"/>
        <end position="150"/>
    </location>
</feature>
<feature type="region of interest" description="Disordered" evidence="5">
    <location>
        <begin position="368"/>
        <end position="387"/>
    </location>
</feature>
<evidence type="ECO:0000313" key="8">
    <source>
        <dbReference type="Proteomes" id="UP000241587"/>
    </source>
</evidence>
<feature type="compositionally biased region" description="Polar residues" evidence="5">
    <location>
        <begin position="128"/>
        <end position="146"/>
    </location>
</feature>
<dbReference type="GO" id="GO:0000981">
    <property type="term" value="F:DNA-binding transcription factor activity, RNA polymerase II-specific"/>
    <property type="evidence" value="ECO:0007669"/>
    <property type="project" value="TreeGrafter"/>
</dbReference>
<dbReference type="SMART" id="SM00355">
    <property type="entry name" value="ZnF_C2H2"/>
    <property type="match status" value="3"/>
</dbReference>
<dbReference type="Pfam" id="PF00096">
    <property type="entry name" value="zf-C2H2"/>
    <property type="match status" value="3"/>
</dbReference>
<dbReference type="OrthoDB" id="6910977at2759"/>
<feature type="domain" description="C2H2-type" evidence="6">
    <location>
        <begin position="265"/>
        <end position="294"/>
    </location>
</feature>
<reference evidence="7 8" key="1">
    <citation type="submission" date="2018-02" db="EMBL/GenBank/DDBJ databases">
        <title>Fusarium culmorum secondary metabolites in fungal-bacterial-plant interactions.</title>
        <authorList>
            <person name="Schmidt R."/>
        </authorList>
    </citation>
    <scope>NUCLEOTIDE SEQUENCE [LARGE SCALE GENOMIC DNA]</scope>
    <source>
        <strain evidence="7 8">PV</strain>
    </source>
</reference>
<dbReference type="PANTHER" id="PTHR23235">
    <property type="entry name" value="KRUEPPEL-LIKE TRANSCRIPTION FACTOR"/>
    <property type="match status" value="1"/>
</dbReference>
<dbReference type="GO" id="GO:0000978">
    <property type="term" value="F:RNA polymerase II cis-regulatory region sequence-specific DNA binding"/>
    <property type="evidence" value="ECO:0007669"/>
    <property type="project" value="TreeGrafter"/>
</dbReference>
<evidence type="ECO:0000256" key="2">
    <source>
        <dbReference type="ARBA" id="ARBA00022771"/>
    </source>
</evidence>
<evidence type="ECO:0000256" key="3">
    <source>
        <dbReference type="ARBA" id="ARBA00022833"/>
    </source>
</evidence>
<name>A0A2T4GIW9_FUSCU</name>
<keyword evidence="2 4" id="KW-0863">Zinc-finger</keyword>
<evidence type="ECO:0000259" key="6">
    <source>
        <dbReference type="PROSITE" id="PS50157"/>
    </source>
</evidence>
<dbReference type="GO" id="GO:0008270">
    <property type="term" value="F:zinc ion binding"/>
    <property type="evidence" value="ECO:0007669"/>
    <property type="project" value="UniProtKB-KW"/>
</dbReference>
<dbReference type="OMA" id="KERNREC"/>